<dbReference type="EMBL" id="AOEX01000016">
    <property type="protein sequence ID" value="EME66748.1"/>
    <property type="molecule type" value="Genomic_DNA"/>
</dbReference>
<evidence type="ECO:0000256" key="11">
    <source>
        <dbReference type="SAM" id="Phobius"/>
    </source>
</evidence>
<dbReference type="AlphaFoldDB" id="M3A195"/>
<dbReference type="GO" id="GO:0015293">
    <property type="term" value="F:symporter activity"/>
    <property type="evidence" value="ECO:0007669"/>
    <property type="project" value="UniProtKB-KW"/>
</dbReference>
<sequence>MPPSLPDTETIASPPHPTVAKSTMRRAVLAGVIGNYTEQYEFAVYAAMAPVLATVFFQTDNPTVGTLSVYAGLALGFLIRPLGGFIFGRLGDTVGRKKILSLTIILMGLLTTLIGLLPSYASIGIAAPLLLLLIRLGQGLAAGGEYAGAVSFIVEYGPSHQRARYTSFVSISVFAGLLTGTGLTFALSELLGDDAMHDWAWRIPFLIALPMTVAGFYIRRAVEETPEFRRQKALEADLAEQHSEDVPATGILETLRTQWKPILVFSGFAMTNAVLSYSWTAYIPGYLKDKQGLTLGLSTLSTSIALLAILPLLYLSGRLSDRIGRRKMLIAGTVTPLFIVPLSFTIVSQGGFGNAVIAQLIYLVPLFFIAVTTTCCIAEMFPTRLRYTAGSIAFNLAFCIFAGTSPFIASALVEQTGTIMSVAWYICAISLVSLVVVLAFYRETYRKDLAADDYNDTPAVGQRGV</sequence>
<evidence type="ECO:0000259" key="12">
    <source>
        <dbReference type="PROSITE" id="PS50850"/>
    </source>
</evidence>
<feature type="transmembrane region" description="Helical" evidence="11">
    <location>
        <begin position="165"/>
        <end position="187"/>
    </location>
</feature>
<reference evidence="13 14" key="1">
    <citation type="journal article" date="2013" name="Genome Announc.">
        <title>Draft Genome Sequence of Rhodococcus ruber Strain BKS 20-38.</title>
        <authorList>
            <person name="Bala M."/>
            <person name="Kumar S."/>
            <person name="Raghava G.P."/>
            <person name="Mayilraj S."/>
        </authorList>
    </citation>
    <scope>NUCLEOTIDE SEQUENCE [LARGE SCALE GENOMIC DNA]</scope>
    <source>
        <strain evidence="13 14">BKS 20-38</strain>
    </source>
</reference>
<dbReference type="PROSITE" id="PS00216">
    <property type="entry name" value="SUGAR_TRANSPORT_1"/>
    <property type="match status" value="1"/>
</dbReference>
<accession>M3A195</accession>
<feature type="transmembrane region" description="Helical" evidence="11">
    <location>
        <begin position="295"/>
        <end position="316"/>
    </location>
</feature>
<dbReference type="PROSITE" id="PS50850">
    <property type="entry name" value="MFS"/>
    <property type="match status" value="1"/>
</dbReference>
<evidence type="ECO:0000256" key="6">
    <source>
        <dbReference type="ARBA" id="ARBA00022847"/>
    </source>
</evidence>
<dbReference type="GO" id="GO:0005886">
    <property type="term" value="C:plasma membrane"/>
    <property type="evidence" value="ECO:0007669"/>
    <property type="project" value="UniProtKB-SubCell"/>
</dbReference>
<keyword evidence="3" id="KW-0813">Transport</keyword>
<dbReference type="Gene3D" id="1.20.1250.20">
    <property type="entry name" value="MFS general substrate transporter like domains"/>
    <property type="match status" value="1"/>
</dbReference>
<feature type="transmembrane region" description="Helical" evidence="11">
    <location>
        <begin position="360"/>
        <end position="381"/>
    </location>
</feature>
<protein>
    <recommendedName>
        <fullName evidence="10">Putative proline/betaine transporter</fullName>
    </recommendedName>
</protein>
<comment type="subcellular location">
    <subcellularLocation>
        <location evidence="1">Cell membrane</location>
        <topology evidence="1">Multi-pass membrane protein</topology>
    </subcellularLocation>
</comment>
<keyword evidence="14" id="KW-1185">Reference proteome</keyword>
<organism evidence="13 14">
    <name type="scientific">Rhodococcus ruber BKS 20-38</name>
    <dbReference type="NCBI Taxonomy" id="1278076"/>
    <lineage>
        <taxon>Bacteria</taxon>
        <taxon>Bacillati</taxon>
        <taxon>Actinomycetota</taxon>
        <taxon>Actinomycetes</taxon>
        <taxon>Mycobacteriales</taxon>
        <taxon>Nocardiaceae</taxon>
        <taxon>Rhodococcus</taxon>
    </lineage>
</organism>
<dbReference type="InterPro" id="IPR011701">
    <property type="entry name" value="MFS"/>
</dbReference>
<evidence type="ECO:0000256" key="1">
    <source>
        <dbReference type="ARBA" id="ARBA00004651"/>
    </source>
</evidence>
<dbReference type="PANTHER" id="PTHR43528">
    <property type="entry name" value="ALPHA-KETOGLUTARATE PERMEASE"/>
    <property type="match status" value="1"/>
</dbReference>
<evidence type="ECO:0000256" key="5">
    <source>
        <dbReference type="ARBA" id="ARBA00022692"/>
    </source>
</evidence>
<evidence type="ECO:0000256" key="2">
    <source>
        <dbReference type="ARBA" id="ARBA00008240"/>
    </source>
</evidence>
<evidence type="ECO:0000313" key="14">
    <source>
        <dbReference type="Proteomes" id="UP000011731"/>
    </source>
</evidence>
<keyword evidence="5 11" id="KW-0812">Transmembrane</keyword>
<dbReference type="InterPro" id="IPR036259">
    <property type="entry name" value="MFS_trans_sf"/>
</dbReference>
<feature type="transmembrane region" description="Helical" evidence="11">
    <location>
        <begin position="328"/>
        <end position="348"/>
    </location>
</feature>
<feature type="transmembrane region" description="Helical" evidence="11">
    <location>
        <begin position="199"/>
        <end position="218"/>
    </location>
</feature>
<dbReference type="FunFam" id="1.20.1250.20:FF:000001">
    <property type="entry name" value="Dicarboxylate MFS transporter"/>
    <property type="match status" value="1"/>
</dbReference>
<dbReference type="PANTHER" id="PTHR43528:SF1">
    <property type="entry name" value="ALPHA-KETOGLUTARATE PERMEASE"/>
    <property type="match status" value="1"/>
</dbReference>
<evidence type="ECO:0000256" key="7">
    <source>
        <dbReference type="ARBA" id="ARBA00022989"/>
    </source>
</evidence>
<comment type="similarity">
    <text evidence="2">Belongs to the major facilitator superfamily. Metabolite:H+ Symporter (MHS) family (TC 2.A.1.6) family.</text>
</comment>
<evidence type="ECO:0000256" key="8">
    <source>
        <dbReference type="ARBA" id="ARBA00023136"/>
    </source>
</evidence>
<feature type="transmembrane region" description="Helical" evidence="11">
    <location>
        <begin position="99"/>
        <end position="123"/>
    </location>
</feature>
<evidence type="ECO:0000256" key="9">
    <source>
        <dbReference type="ARBA" id="ARBA00037295"/>
    </source>
</evidence>
<feature type="domain" description="Major facilitator superfamily (MFS) profile" evidence="12">
    <location>
        <begin position="27"/>
        <end position="445"/>
    </location>
</feature>
<keyword evidence="7 11" id="KW-1133">Transmembrane helix</keyword>
<dbReference type="Proteomes" id="UP000011731">
    <property type="component" value="Unassembled WGS sequence"/>
</dbReference>
<feature type="transmembrane region" description="Helical" evidence="11">
    <location>
        <begin position="129"/>
        <end position="153"/>
    </location>
</feature>
<dbReference type="InterPro" id="IPR005829">
    <property type="entry name" value="Sugar_transporter_CS"/>
</dbReference>
<name>M3A195_9NOCA</name>
<evidence type="ECO:0000256" key="10">
    <source>
        <dbReference type="ARBA" id="ARBA00039918"/>
    </source>
</evidence>
<evidence type="ECO:0000256" key="3">
    <source>
        <dbReference type="ARBA" id="ARBA00022448"/>
    </source>
</evidence>
<dbReference type="Pfam" id="PF07690">
    <property type="entry name" value="MFS_1"/>
    <property type="match status" value="1"/>
</dbReference>
<keyword evidence="4" id="KW-1003">Cell membrane</keyword>
<feature type="transmembrane region" description="Helical" evidence="11">
    <location>
        <begin position="419"/>
        <end position="441"/>
    </location>
</feature>
<feature type="transmembrane region" description="Helical" evidence="11">
    <location>
        <begin position="67"/>
        <end position="87"/>
    </location>
</feature>
<comment type="function">
    <text evidence="9">May be a proton symporter involved in the uptake of osmolytes such as proline and glycine betaine.</text>
</comment>
<gene>
    <name evidence="13" type="ORF">G352_02389</name>
</gene>
<proteinExistence type="inferred from homology"/>
<comment type="caution">
    <text evidence="13">The sequence shown here is derived from an EMBL/GenBank/DDBJ whole genome shotgun (WGS) entry which is preliminary data.</text>
</comment>
<keyword evidence="8 11" id="KW-0472">Membrane</keyword>
<evidence type="ECO:0000256" key="4">
    <source>
        <dbReference type="ARBA" id="ARBA00022475"/>
    </source>
</evidence>
<dbReference type="RefSeq" id="WP_003934559.1">
    <property type="nucleotide sequence ID" value="NZ_AOEX01000016.1"/>
</dbReference>
<feature type="transmembrane region" description="Helical" evidence="11">
    <location>
        <begin position="393"/>
        <end position="413"/>
    </location>
</feature>
<dbReference type="PATRIC" id="fig|1278076.4.peg.495"/>
<dbReference type="InterPro" id="IPR020846">
    <property type="entry name" value="MFS_dom"/>
</dbReference>
<dbReference type="InterPro" id="IPR051084">
    <property type="entry name" value="H+-coupled_symporters"/>
</dbReference>
<evidence type="ECO:0000313" key="13">
    <source>
        <dbReference type="EMBL" id="EME66748.1"/>
    </source>
</evidence>
<dbReference type="SUPFAM" id="SSF103473">
    <property type="entry name" value="MFS general substrate transporter"/>
    <property type="match status" value="1"/>
</dbReference>
<keyword evidence="6" id="KW-0769">Symport</keyword>
<feature type="transmembrane region" description="Helical" evidence="11">
    <location>
        <begin position="262"/>
        <end position="283"/>
    </location>
</feature>